<accession>A0A239Q0T0</accession>
<dbReference type="EMBL" id="FZQA01000010">
    <property type="protein sequence ID" value="SNT75802.1"/>
    <property type="molecule type" value="Genomic_DNA"/>
</dbReference>
<dbReference type="PROSITE" id="PS50293">
    <property type="entry name" value="TPR_REGION"/>
    <property type="match status" value="1"/>
</dbReference>
<keyword evidence="5" id="KW-1185">Reference proteome</keyword>
<dbReference type="PANTHER" id="PTHR45586">
    <property type="entry name" value="TPR REPEAT-CONTAINING PROTEIN PA4667"/>
    <property type="match status" value="1"/>
</dbReference>
<gene>
    <name evidence="4" type="ORF">SAMN06297382_2910</name>
</gene>
<keyword evidence="2 3" id="KW-0802">TPR repeat</keyword>
<dbReference type="InterPro" id="IPR051012">
    <property type="entry name" value="CellSynth/LPSAsmb/PSIAsmb"/>
</dbReference>
<dbReference type="PROSITE" id="PS50005">
    <property type="entry name" value="TPR"/>
    <property type="match status" value="2"/>
</dbReference>
<proteinExistence type="predicted"/>
<dbReference type="OrthoDB" id="8480982at2"/>
<dbReference type="RefSeq" id="WP_159462521.1">
    <property type="nucleotide sequence ID" value="NZ_FZQA01000010.1"/>
</dbReference>
<reference evidence="4 5" key="1">
    <citation type="submission" date="2017-07" db="EMBL/GenBank/DDBJ databases">
        <authorList>
            <person name="Sun Z.S."/>
            <person name="Albrecht U."/>
            <person name="Echele G."/>
            <person name="Lee C.C."/>
        </authorList>
    </citation>
    <scope>NUCLEOTIDE SEQUENCE [LARGE SCALE GENOMIC DNA]</scope>
    <source>
        <strain evidence="4 5">CGMCC 1.12710</strain>
    </source>
</reference>
<feature type="repeat" description="TPR" evidence="3">
    <location>
        <begin position="87"/>
        <end position="120"/>
    </location>
</feature>
<dbReference type="Proteomes" id="UP000198346">
    <property type="component" value="Unassembled WGS sequence"/>
</dbReference>
<name>A0A239Q0T0_9PROT</name>
<dbReference type="SUPFAM" id="SSF48452">
    <property type="entry name" value="TPR-like"/>
    <property type="match status" value="1"/>
</dbReference>
<evidence type="ECO:0000256" key="2">
    <source>
        <dbReference type="ARBA" id="ARBA00022803"/>
    </source>
</evidence>
<dbReference type="AlphaFoldDB" id="A0A239Q0T0"/>
<evidence type="ECO:0000313" key="5">
    <source>
        <dbReference type="Proteomes" id="UP000198346"/>
    </source>
</evidence>
<dbReference type="Gene3D" id="1.25.40.10">
    <property type="entry name" value="Tetratricopeptide repeat domain"/>
    <property type="match status" value="2"/>
</dbReference>
<evidence type="ECO:0000256" key="3">
    <source>
        <dbReference type="PROSITE-ProRule" id="PRU00339"/>
    </source>
</evidence>
<sequence length="327" mass="35863">MHRNSERRISRALGALAAAVFGAAALLYAPAILAAPSGGSSLPSTTPQRQVDPAASYREGLEALEREDYRTAEKKFGEVLSVLPKNPEANYHMGLAKIGRGKTKSSVRYFERAIRERPSYTEARERLALVQIELGEPDEAREQLDAMKAQLEACGAGDECGAGRRARLEEAIARVEAALAGGEQAARGMASRPAGLFAQPRAAGAERYRDAVRLINEAEYEAAIADLYAAQAIVGPHPDILNYLGFAHRKLARFDEARRYYAQALAIDPDHLGANEYLGELYLELGDTQKARAQLARLDALCPFGCAEREDLARLIDRRESDRRARR</sequence>
<dbReference type="InterPro" id="IPR011990">
    <property type="entry name" value="TPR-like_helical_dom_sf"/>
</dbReference>
<evidence type="ECO:0000256" key="1">
    <source>
        <dbReference type="ARBA" id="ARBA00022737"/>
    </source>
</evidence>
<keyword evidence="1" id="KW-0677">Repeat</keyword>
<dbReference type="SMART" id="SM00028">
    <property type="entry name" value="TPR"/>
    <property type="match status" value="3"/>
</dbReference>
<organism evidence="4 5">
    <name type="scientific">Amphiplicatus metriothermophilus</name>
    <dbReference type="NCBI Taxonomy" id="1519374"/>
    <lineage>
        <taxon>Bacteria</taxon>
        <taxon>Pseudomonadati</taxon>
        <taxon>Pseudomonadota</taxon>
        <taxon>Alphaproteobacteria</taxon>
        <taxon>Parvularculales</taxon>
        <taxon>Parvularculaceae</taxon>
        <taxon>Amphiplicatus</taxon>
    </lineage>
</organism>
<protein>
    <submittedName>
        <fullName evidence="4">Tetratricopeptide repeat-containing protein</fullName>
    </submittedName>
</protein>
<evidence type="ECO:0000313" key="4">
    <source>
        <dbReference type="EMBL" id="SNT75802.1"/>
    </source>
</evidence>
<dbReference type="Pfam" id="PF14559">
    <property type="entry name" value="TPR_19"/>
    <property type="match status" value="2"/>
</dbReference>
<dbReference type="InterPro" id="IPR019734">
    <property type="entry name" value="TPR_rpt"/>
</dbReference>
<feature type="repeat" description="TPR" evidence="3">
    <location>
        <begin position="238"/>
        <end position="271"/>
    </location>
</feature>
<dbReference type="PANTHER" id="PTHR45586:SF14">
    <property type="entry name" value="TETRATRICOPEPTIDE TPR_2 REPEAT PROTEIN"/>
    <property type="match status" value="1"/>
</dbReference>